<dbReference type="GO" id="GO:0004888">
    <property type="term" value="F:transmembrane signaling receptor activity"/>
    <property type="evidence" value="ECO:0007669"/>
    <property type="project" value="InterPro"/>
</dbReference>
<evidence type="ECO:0000259" key="9">
    <source>
        <dbReference type="PROSITE" id="PS50885"/>
    </source>
</evidence>
<dbReference type="FunFam" id="1.10.287.950:FF:000001">
    <property type="entry name" value="Methyl-accepting chemotaxis sensory transducer"/>
    <property type="match status" value="1"/>
</dbReference>
<feature type="transmembrane region" description="Helical" evidence="7">
    <location>
        <begin position="188"/>
        <end position="210"/>
    </location>
</feature>
<dbReference type="PROSITE" id="PS51257">
    <property type="entry name" value="PROKAR_LIPOPROTEIN"/>
    <property type="match status" value="1"/>
</dbReference>
<evidence type="ECO:0000259" key="8">
    <source>
        <dbReference type="PROSITE" id="PS50111"/>
    </source>
</evidence>
<keyword evidence="7" id="KW-0812">Transmembrane</keyword>
<evidence type="ECO:0000256" key="7">
    <source>
        <dbReference type="SAM" id="Phobius"/>
    </source>
</evidence>
<organism evidence="10 11">
    <name type="scientific">Pseudoduganella guangdongensis</name>
    <dbReference type="NCBI Taxonomy" id="2692179"/>
    <lineage>
        <taxon>Bacteria</taxon>
        <taxon>Pseudomonadati</taxon>
        <taxon>Pseudomonadota</taxon>
        <taxon>Betaproteobacteria</taxon>
        <taxon>Burkholderiales</taxon>
        <taxon>Oxalobacteraceae</taxon>
        <taxon>Telluria group</taxon>
        <taxon>Pseudoduganella</taxon>
    </lineage>
</organism>
<keyword evidence="11" id="KW-1185">Reference proteome</keyword>
<dbReference type="AlphaFoldDB" id="A0A6N9HBI4"/>
<protein>
    <submittedName>
        <fullName evidence="10">Methyl-accepting chemotaxis protein</fullName>
    </submittedName>
</protein>
<dbReference type="GO" id="GO:0007165">
    <property type="term" value="P:signal transduction"/>
    <property type="evidence" value="ECO:0007669"/>
    <property type="project" value="UniProtKB-KW"/>
</dbReference>
<dbReference type="CDD" id="cd06225">
    <property type="entry name" value="HAMP"/>
    <property type="match status" value="1"/>
</dbReference>
<name>A0A6N9HBI4_9BURK</name>
<dbReference type="PROSITE" id="PS50885">
    <property type="entry name" value="HAMP"/>
    <property type="match status" value="1"/>
</dbReference>
<keyword evidence="4" id="KW-0807">Transducer</keyword>
<dbReference type="SUPFAM" id="SSF58104">
    <property type="entry name" value="Methyl-accepting chemotaxis protein (MCP) signaling domain"/>
    <property type="match status" value="1"/>
</dbReference>
<feature type="domain" description="Methyl-accepting transducer" evidence="8">
    <location>
        <begin position="269"/>
        <end position="498"/>
    </location>
</feature>
<evidence type="ECO:0000256" key="1">
    <source>
        <dbReference type="ARBA" id="ARBA00004370"/>
    </source>
</evidence>
<dbReference type="PANTHER" id="PTHR43531">
    <property type="entry name" value="PROTEIN ICFG"/>
    <property type="match status" value="1"/>
</dbReference>
<comment type="similarity">
    <text evidence="3">Belongs to the methyl-accepting chemotaxis (MCP) protein family.</text>
</comment>
<proteinExistence type="inferred from homology"/>
<feature type="region of interest" description="Disordered" evidence="6">
    <location>
        <begin position="534"/>
        <end position="567"/>
    </location>
</feature>
<dbReference type="GO" id="GO:0006935">
    <property type="term" value="P:chemotaxis"/>
    <property type="evidence" value="ECO:0007669"/>
    <property type="project" value="InterPro"/>
</dbReference>
<reference evidence="10 11" key="1">
    <citation type="submission" date="2019-12" db="EMBL/GenBank/DDBJ databases">
        <title>Novel species isolated from a subtropical stream in China.</title>
        <authorList>
            <person name="Lu H."/>
        </authorList>
    </citation>
    <scope>NUCLEOTIDE SEQUENCE [LARGE SCALE GENOMIC DNA]</scope>
    <source>
        <strain evidence="10 11">DS3</strain>
    </source>
</reference>
<evidence type="ECO:0000256" key="4">
    <source>
        <dbReference type="PROSITE-ProRule" id="PRU00284"/>
    </source>
</evidence>
<accession>A0A6N9HBI4</accession>
<dbReference type="InterPro" id="IPR004090">
    <property type="entry name" value="Chemotax_Me-accpt_rcpt"/>
</dbReference>
<dbReference type="PRINTS" id="PR00260">
    <property type="entry name" value="CHEMTRNSDUCR"/>
</dbReference>
<dbReference type="Pfam" id="PF12729">
    <property type="entry name" value="4HB_MCP_1"/>
    <property type="match status" value="1"/>
</dbReference>
<dbReference type="Pfam" id="PF00672">
    <property type="entry name" value="HAMP"/>
    <property type="match status" value="1"/>
</dbReference>
<feature type="coiled-coil region" evidence="5">
    <location>
        <begin position="469"/>
        <end position="507"/>
    </location>
</feature>
<dbReference type="CDD" id="cd11386">
    <property type="entry name" value="MCP_signal"/>
    <property type="match status" value="1"/>
</dbReference>
<dbReference type="GO" id="GO:0005886">
    <property type="term" value="C:plasma membrane"/>
    <property type="evidence" value="ECO:0007669"/>
    <property type="project" value="TreeGrafter"/>
</dbReference>
<evidence type="ECO:0000313" key="11">
    <source>
        <dbReference type="Proteomes" id="UP000448575"/>
    </source>
</evidence>
<keyword evidence="2" id="KW-0488">Methylation</keyword>
<sequence>MLNRLRIGPKLLLAPGVVLALLLATAACAWFGMVRQNASMENLVQLRAARLQAVADVAGEARMAHANIYQLLAWINGSFAQARLDALAAQIRNRHGAVGGRLEQLASGAEADEQGLLAGSRQALATYRKAVQETMELAAVDQSIATNAMAKAERQFAALDLQLAQLAALEKSLSEAAYAQARQEFRRLGMTMAGLLLLSVALSLAVSMLVRRALLRDIHAIGEGVRCLAAGQLAPRPPARGRDEIADTARALDSSVAQLNGTIGAIRGAVQQIDLASREIATGNMDLSARTELQASSLQETASAVDALASAVRGNAEHAREACQLADNANQLAARGGTAVAQAVQTMEAIRASSRKIVEIIGVIDGIAFQTNILALNAAVEAARAGEQGRGFAVVAAEVRTLAQRSATAAHEIKALISASVATIDSGAGSVGVAGGSMGDIVAAVRQVGRIIQRISEASAEQARGIMEVNQAVAQIDDVTQQNAALVEQAAAAAASLQEQAAGLAQAVAVFQLETDGAPASLVAPAPLAAAANSKSADAWRAPGGTGDVPARAGRRTAQSAMRGARR</sequence>
<dbReference type="PANTHER" id="PTHR43531:SF14">
    <property type="entry name" value="METHYL-ACCEPTING CHEMOTAXIS PROTEIN I-RELATED"/>
    <property type="match status" value="1"/>
</dbReference>
<dbReference type="InterPro" id="IPR003660">
    <property type="entry name" value="HAMP_dom"/>
</dbReference>
<dbReference type="EMBL" id="WWCJ01000001">
    <property type="protein sequence ID" value="MYN00868.1"/>
    <property type="molecule type" value="Genomic_DNA"/>
</dbReference>
<feature type="domain" description="HAMP" evidence="9">
    <location>
        <begin position="212"/>
        <end position="264"/>
    </location>
</feature>
<dbReference type="Pfam" id="PF00015">
    <property type="entry name" value="MCPsignal"/>
    <property type="match status" value="1"/>
</dbReference>
<evidence type="ECO:0000256" key="3">
    <source>
        <dbReference type="ARBA" id="ARBA00029447"/>
    </source>
</evidence>
<comment type="subcellular location">
    <subcellularLocation>
        <location evidence="1">Membrane</location>
    </subcellularLocation>
</comment>
<evidence type="ECO:0000313" key="10">
    <source>
        <dbReference type="EMBL" id="MYN00868.1"/>
    </source>
</evidence>
<evidence type="ECO:0000256" key="6">
    <source>
        <dbReference type="SAM" id="MobiDB-lite"/>
    </source>
</evidence>
<dbReference type="Proteomes" id="UP000448575">
    <property type="component" value="Unassembled WGS sequence"/>
</dbReference>
<evidence type="ECO:0000256" key="5">
    <source>
        <dbReference type="SAM" id="Coils"/>
    </source>
</evidence>
<dbReference type="RefSeq" id="WP_161023866.1">
    <property type="nucleotide sequence ID" value="NZ_WWCJ01000001.1"/>
</dbReference>
<dbReference type="SMART" id="SM00304">
    <property type="entry name" value="HAMP"/>
    <property type="match status" value="1"/>
</dbReference>
<dbReference type="InterPro" id="IPR051310">
    <property type="entry name" value="MCP_chemotaxis"/>
</dbReference>
<dbReference type="SMART" id="SM00283">
    <property type="entry name" value="MA"/>
    <property type="match status" value="1"/>
</dbReference>
<keyword evidence="7" id="KW-1133">Transmembrane helix</keyword>
<dbReference type="Gene3D" id="1.10.287.950">
    <property type="entry name" value="Methyl-accepting chemotaxis protein"/>
    <property type="match status" value="1"/>
</dbReference>
<gene>
    <name evidence="10" type="ORF">GTP41_02025</name>
</gene>
<dbReference type="InterPro" id="IPR004089">
    <property type="entry name" value="MCPsignal_dom"/>
</dbReference>
<keyword evidence="7" id="KW-0472">Membrane</keyword>
<evidence type="ECO:0000256" key="2">
    <source>
        <dbReference type="ARBA" id="ARBA00022481"/>
    </source>
</evidence>
<dbReference type="InterPro" id="IPR024478">
    <property type="entry name" value="HlyB_4HB_MCP"/>
</dbReference>
<dbReference type="PROSITE" id="PS50111">
    <property type="entry name" value="CHEMOTAXIS_TRANSDUC_2"/>
    <property type="match status" value="1"/>
</dbReference>
<keyword evidence="5" id="KW-0175">Coiled coil</keyword>
<comment type="caution">
    <text evidence="10">The sequence shown here is derived from an EMBL/GenBank/DDBJ whole genome shotgun (WGS) entry which is preliminary data.</text>
</comment>